<keyword evidence="1" id="KW-0732">Signal</keyword>
<gene>
    <name evidence="2" type="ORF">LZZ85_04620</name>
</gene>
<evidence type="ECO:0000313" key="3">
    <source>
        <dbReference type="Proteomes" id="UP001165367"/>
    </source>
</evidence>
<sequence>MTKTKTTYSALNRLFAGVICLFFTMTHTHAQDTDSTKPITDSGYVEKFNNWINLKVALVNTSESYIAQGDNFKQVLKANPSQIFRTYLNYRFIAFYVDYIPRFLPGNNDEAEKGRSKGLGFGTGLIFHNWFTDLGFSHTKGYYLENMKDLNPAWQPGEPYFQVPDFHITSYDAAVGYNTNPRLSLVATSSQTSRQLKSAGAFIPRATFRYFITDNRTPGPGTTQKTNHFRAMLGAGYQHTFVISRSVYAMGAFTPYFGYIVSSTKTRNSPQLGDFTNYGPAYQWDAKLGLGYNGHRFFGGAYLTAGSAKFSQGLTSATQQDAAIFFQLFAGLRFKAPKFLDKALDKL</sequence>
<dbReference type="RefSeq" id="WP_237868898.1">
    <property type="nucleotide sequence ID" value="NZ_JAKLTR010000002.1"/>
</dbReference>
<dbReference type="Proteomes" id="UP001165367">
    <property type="component" value="Unassembled WGS sequence"/>
</dbReference>
<reference evidence="2" key="1">
    <citation type="submission" date="2022-01" db="EMBL/GenBank/DDBJ databases">
        <authorList>
            <person name="Jo J.-H."/>
            <person name="Im W.-T."/>
        </authorList>
    </citation>
    <scope>NUCLEOTIDE SEQUENCE</scope>
    <source>
        <strain evidence="2">NA20</strain>
    </source>
</reference>
<dbReference type="InterPro" id="IPR025535">
    <property type="entry name" value="DUF4421"/>
</dbReference>
<protein>
    <submittedName>
        <fullName evidence="2">DUF4421 domain-containing protein</fullName>
    </submittedName>
</protein>
<dbReference type="EMBL" id="JAKLTR010000002">
    <property type="protein sequence ID" value="MCG2613548.1"/>
    <property type="molecule type" value="Genomic_DNA"/>
</dbReference>
<evidence type="ECO:0000256" key="1">
    <source>
        <dbReference type="SAM" id="SignalP"/>
    </source>
</evidence>
<name>A0ABS9KMK2_9BACT</name>
<feature type="signal peptide" evidence="1">
    <location>
        <begin position="1"/>
        <end position="30"/>
    </location>
</feature>
<evidence type="ECO:0000313" key="2">
    <source>
        <dbReference type="EMBL" id="MCG2613548.1"/>
    </source>
</evidence>
<organism evidence="2 3">
    <name type="scientific">Terrimonas ginsenosidimutans</name>
    <dbReference type="NCBI Taxonomy" id="2908004"/>
    <lineage>
        <taxon>Bacteria</taxon>
        <taxon>Pseudomonadati</taxon>
        <taxon>Bacteroidota</taxon>
        <taxon>Chitinophagia</taxon>
        <taxon>Chitinophagales</taxon>
        <taxon>Chitinophagaceae</taxon>
        <taxon>Terrimonas</taxon>
    </lineage>
</organism>
<keyword evidence="3" id="KW-1185">Reference proteome</keyword>
<accession>A0ABS9KMK2</accession>
<dbReference type="Pfam" id="PF14391">
    <property type="entry name" value="DUF4421"/>
    <property type="match status" value="1"/>
</dbReference>
<feature type="chain" id="PRO_5047489213" evidence="1">
    <location>
        <begin position="31"/>
        <end position="347"/>
    </location>
</feature>
<comment type="caution">
    <text evidence="2">The sequence shown here is derived from an EMBL/GenBank/DDBJ whole genome shotgun (WGS) entry which is preliminary data.</text>
</comment>
<proteinExistence type="predicted"/>